<dbReference type="SUPFAM" id="SSF52540">
    <property type="entry name" value="P-loop containing nucleoside triphosphate hydrolases"/>
    <property type="match status" value="1"/>
</dbReference>
<comment type="caution">
    <text evidence="7">The sequence shown here is derived from an EMBL/GenBank/DDBJ whole genome shotgun (WGS) entry which is preliminary data.</text>
</comment>
<gene>
    <name evidence="7" type="ORF">FYJ61_08150</name>
</gene>
<organism evidence="7 8">
    <name type="scientific">Lactobacillus equicursoris</name>
    <dbReference type="NCBI Taxonomy" id="420645"/>
    <lineage>
        <taxon>Bacteria</taxon>
        <taxon>Bacillati</taxon>
        <taxon>Bacillota</taxon>
        <taxon>Bacilli</taxon>
        <taxon>Lactobacillales</taxon>
        <taxon>Lactobacillaceae</taxon>
        <taxon>Lactobacillus</taxon>
    </lineage>
</organism>
<dbReference type="GO" id="GO:0005524">
    <property type="term" value="F:ATP binding"/>
    <property type="evidence" value="ECO:0007669"/>
    <property type="project" value="UniProtKB-KW"/>
</dbReference>
<comment type="similarity">
    <text evidence="1">Belongs to the ABC transporter superfamily.</text>
</comment>
<feature type="domain" description="ABC transporter" evidence="6">
    <location>
        <begin position="4"/>
        <end position="233"/>
    </location>
</feature>
<dbReference type="GO" id="GO:0016887">
    <property type="term" value="F:ATP hydrolysis activity"/>
    <property type="evidence" value="ECO:0007669"/>
    <property type="project" value="InterPro"/>
</dbReference>
<evidence type="ECO:0000256" key="3">
    <source>
        <dbReference type="ARBA" id="ARBA00022741"/>
    </source>
</evidence>
<dbReference type="PANTHER" id="PTHR42798:SF2">
    <property type="entry name" value="ABC TRANSPORTER ATP-BINDING PROTEIN MG467-RELATED"/>
    <property type="match status" value="1"/>
</dbReference>
<accession>A0A844FP52</accession>
<reference evidence="7 8" key="1">
    <citation type="submission" date="2019-08" db="EMBL/GenBank/DDBJ databases">
        <title>In-depth cultivation of the pig gut microbiome towards novel bacterial diversity and tailored functional studies.</title>
        <authorList>
            <person name="Wylensek D."/>
            <person name="Hitch T.C.A."/>
            <person name="Clavel T."/>
        </authorList>
    </citation>
    <scope>NUCLEOTIDE SEQUENCE [LARGE SCALE GENOMIC DNA]</scope>
    <source>
        <strain evidence="7 8">WCA-470BD-2E</strain>
    </source>
</reference>
<proteinExistence type="inferred from homology"/>
<keyword evidence="3" id="KW-0547">Nucleotide-binding</keyword>
<dbReference type="FunFam" id="3.40.50.300:FF:000032">
    <property type="entry name" value="Export ABC transporter ATP-binding protein"/>
    <property type="match status" value="1"/>
</dbReference>
<keyword evidence="2" id="KW-0813">Transport</keyword>
<sequence length="233" mass="25371">MAYIDVKNLTKSYQMGANTIYANQDLTFAINEGELVIILGASGAGKSTFLNLLGGMDQADSGQLVVDGTDLVNLSEYQKTEYRRKDVGFVFQFYNLIPNLTAKENVELAVEIAGSHLDAGAVLTSVGLKNWIDNFPAQLSGGEQQRVAIARAVAKQPKLLLCDEPTGALDYETGKQVLLLLQDMARKKGATVVIVTHNAALAPIGDRVIHLRDAKVEKVELNLHPQDIQTLEY</sequence>
<evidence type="ECO:0000313" key="8">
    <source>
        <dbReference type="Proteomes" id="UP000452141"/>
    </source>
</evidence>
<dbReference type="RefSeq" id="WP_154487255.1">
    <property type="nucleotide sequence ID" value="NZ_VUMW01000028.1"/>
</dbReference>
<dbReference type="GO" id="GO:0022857">
    <property type="term" value="F:transmembrane transporter activity"/>
    <property type="evidence" value="ECO:0007669"/>
    <property type="project" value="UniProtKB-ARBA"/>
</dbReference>
<dbReference type="InterPro" id="IPR027417">
    <property type="entry name" value="P-loop_NTPase"/>
</dbReference>
<dbReference type="Proteomes" id="UP000452141">
    <property type="component" value="Unassembled WGS sequence"/>
</dbReference>
<evidence type="ECO:0000256" key="4">
    <source>
        <dbReference type="ARBA" id="ARBA00022840"/>
    </source>
</evidence>
<dbReference type="InterPro" id="IPR003593">
    <property type="entry name" value="AAA+_ATPase"/>
</dbReference>
<dbReference type="CDD" id="cd03255">
    <property type="entry name" value="ABC_MJ0796_LolCDE_FtsE"/>
    <property type="match status" value="1"/>
</dbReference>
<dbReference type="Pfam" id="PF00005">
    <property type="entry name" value="ABC_tran"/>
    <property type="match status" value="1"/>
</dbReference>
<dbReference type="SMART" id="SM00382">
    <property type="entry name" value="AAA"/>
    <property type="match status" value="1"/>
</dbReference>
<protein>
    <submittedName>
        <fullName evidence="7">ABC transporter ATP-binding protein</fullName>
    </submittedName>
</protein>
<dbReference type="PANTHER" id="PTHR42798">
    <property type="entry name" value="LIPOPROTEIN-RELEASING SYSTEM ATP-BINDING PROTEIN LOLD"/>
    <property type="match status" value="1"/>
</dbReference>
<evidence type="ECO:0000256" key="2">
    <source>
        <dbReference type="ARBA" id="ARBA00022448"/>
    </source>
</evidence>
<name>A0A844FP52_9LACO</name>
<dbReference type="GO" id="GO:0006865">
    <property type="term" value="P:amino acid transport"/>
    <property type="evidence" value="ECO:0007669"/>
    <property type="project" value="UniProtKB-KW"/>
</dbReference>
<keyword evidence="5" id="KW-0029">Amino-acid transport</keyword>
<dbReference type="GO" id="GO:0098796">
    <property type="term" value="C:membrane protein complex"/>
    <property type="evidence" value="ECO:0007669"/>
    <property type="project" value="UniProtKB-ARBA"/>
</dbReference>
<dbReference type="EMBL" id="VUMW01000028">
    <property type="protein sequence ID" value="MST80414.1"/>
    <property type="molecule type" value="Genomic_DNA"/>
</dbReference>
<dbReference type="PROSITE" id="PS50893">
    <property type="entry name" value="ABC_TRANSPORTER_2"/>
    <property type="match status" value="1"/>
</dbReference>
<evidence type="ECO:0000256" key="5">
    <source>
        <dbReference type="ARBA" id="ARBA00022970"/>
    </source>
</evidence>
<dbReference type="InterPro" id="IPR003439">
    <property type="entry name" value="ABC_transporter-like_ATP-bd"/>
</dbReference>
<evidence type="ECO:0000256" key="1">
    <source>
        <dbReference type="ARBA" id="ARBA00005417"/>
    </source>
</evidence>
<dbReference type="PROSITE" id="PS00211">
    <property type="entry name" value="ABC_TRANSPORTER_1"/>
    <property type="match status" value="1"/>
</dbReference>
<dbReference type="InterPro" id="IPR017871">
    <property type="entry name" value="ABC_transporter-like_CS"/>
</dbReference>
<keyword evidence="4 7" id="KW-0067">ATP-binding</keyword>
<evidence type="ECO:0000313" key="7">
    <source>
        <dbReference type="EMBL" id="MST80414.1"/>
    </source>
</evidence>
<evidence type="ECO:0000259" key="6">
    <source>
        <dbReference type="PROSITE" id="PS50893"/>
    </source>
</evidence>
<dbReference type="AlphaFoldDB" id="A0A844FP52"/>
<dbReference type="InterPro" id="IPR017911">
    <property type="entry name" value="MacB-like_ATP-bd"/>
</dbReference>
<dbReference type="Gene3D" id="3.40.50.300">
    <property type="entry name" value="P-loop containing nucleotide triphosphate hydrolases"/>
    <property type="match status" value="1"/>
</dbReference>